<reference evidence="2" key="1">
    <citation type="submission" date="2021-05" db="EMBL/GenBank/DDBJ databases">
        <authorList>
            <person name="Pietrasiak N."/>
            <person name="Ward R."/>
            <person name="Stajich J.E."/>
            <person name="Kurbessoian T."/>
        </authorList>
    </citation>
    <scope>NUCLEOTIDE SEQUENCE</scope>
    <source>
        <strain evidence="2">JT2-VF2</strain>
    </source>
</reference>
<evidence type="ECO:0000256" key="1">
    <source>
        <dbReference type="ARBA" id="ARBA00022801"/>
    </source>
</evidence>
<accession>A0A951PVQ7</accession>
<dbReference type="Pfam" id="PF05728">
    <property type="entry name" value="UPF0227"/>
    <property type="match status" value="1"/>
</dbReference>
<dbReference type="Gene3D" id="3.40.50.1820">
    <property type="entry name" value="alpha/beta hydrolase"/>
    <property type="match status" value="1"/>
</dbReference>
<dbReference type="AlphaFoldDB" id="A0A951PVQ7"/>
<evidence type="ECO:0000313" key="2">
    <source>
        <dbReference type="EMBL" id="MBW4559662.1"/>
    </source>
</evidence>
<dbReference type="PANTHER" id="PTHR16138:SF7">
    <property type="entry name" value="PALMITOYL-PROTEIN THIOESTERASE ABHD10, MITOCHONDRIAL"/>
    <property type="match status" value="1"/>
</dbReference>
<dbReference type="Proteomes" id="UP000715781">
    <property type="component" value="Unassembled WGS sequence"/>
</dbReference>
<reference evidence="2" key="2">
    <citation type="journal article" date="2022" name="Microbiol. Resour. Announc.">
        <title>Metagenome Sequencing to Explore Phylogenomics of Terrestrial Cyanobacteria.</title>
        <authorList>
            <person name="Ward R.D."/>
            <person name="Stajich J.E."/>
            <person name="Johansen J.R."/>
            <person name="Huntemann M."/>
            <person name="Clum A."/>
            <person name="Foster B."/>
            <person name="Foster B."/>
            <person name="Roux S."/>
            <person name="Palaniappan K."/>
            <person name="Varghese N."/>
            <person name="Mukherjee S."/>
            <person name="Reddy T.B.K."/>
            <person name="Daum C."/>
            <person name="Copeland A."/>
            <person name="Chen I.A."/>
            <person name="Ivanova N.N."/>
            <person name="Kyrpides N.C."/>
            <person name="Shapiro N."/>
            <person name="Eloe-Fadrosh E.A."/>
            <person name="Pietrasiak N."/>
        </authorList>
    </citation>
    <scope>NUCLEOTIDE SEQUENCE</scope>
    <source>
        <strain evidence="2">JT2-VF2</strain>
    </source>
</reference>
<dbReference type="InterPro" id="IPR052382">
    <property type="entry name" value="ABHD10_acyl-thioesterase"/>
</dbReference>
<comment type="caution">
    <text evidence="2">The sequence shown here is derived from an EMBL/GenBank/DDBJ whole genome shotgun (WGS) entry which is preliminary data.</text>
</comment>
<evidence type="ECO:0000313" key="3">
    <source>
        <dbReference type="Proteomes" id="UP000715781"/>
    </source>
</evidence>
<sequence length="213" mass="24315">MLNYFIYLHGFASSPNSVKARYIGDRFTEVQTDIKVPDLNTGDFSHLTITRQITQVITEFPDDSAPVTLIGSSLGGLTAAHLGQKHPQVQRLVLLAPAFGFLSHWLPKLGDKEVQRWQQEKYLMVYHYGEGRELPLCYDFVTDATQYQEQQLQRSIPTLILHGIKDEVIPIEASRDFARSHPWVDLIELDSDHALGNVMEEIWQAIHLFCQLP</sequence>
<name>A0A951PVQ7_9NOST</name>
<dbReference type="EMBL" id="JAHHHN010000001">
    <property type="protein sequence ID" value="MBW4559662.1"/>
    <property type="molecule type" value="Genomic_DNA"/>
</dbReference>
<keyword evidence="1 2" id="KW-0378">Hydrolase</keyword>
<proteinExistence type="predicted"/>
<gene>
    <name evidence="2" type="ORF">KME32_00655</name>
</gene>
<dbReference type="InterPro" id="IPR008886">
    <property type="entry name" value="UPF0227/Esterase_YqiA"/>
</dbReference>
<dbReference type="SUPFAM" id="SSF53474">
    <property type="entry name" value="alpha/beta-Hydrolases"/>
    <property type="match status" value="1"/>
</dbReference>
<dbReference type="GO" id="GO:0004553">
    <property type="term" value="F:hydrolase activity, hydrolyzing O-glycosyl compounds"/>
    <property type="evidence" value="ECO:0007669"/>
    <property type="project" value="TreeGrafter"/>
</dbReference>
<organism evidence="2 3">
    <name type="scientific">Mojavia pulchra JT2-VF2</name>
    <dbReference type="NCBI Taxonomy" id="287848"/>
    <lineage>
        <taxon>Bacteria</taxon>
        <taxon>Bacillati</taxon>
        <taxon>Cyanobacteriota</taxon>
        <taxon>Cyanophyceae</taxon>
        <taxon>Nostocales</taxon>
        <taxon>Nostocaceae</taxon>
    </lineage>
</organism>
<protein>
    <submittedName>
        <fullName evidence="2">Alpha/beta fold hydrolase</fullName>
    </submittedName>
</protein>
<dbReference type="InterPro" id="IPR029058">
    <property type="entry name" value="AB_hydrolase_fold"/>
</dbReference>
<dbReference type="PANTHER" id="PTHR16138">
    <property type="entry name" value="MYCOPHENOLIC ACID ACYL-GLUCURONIDE ESTERASE, MITOCHONDRIAL"/>
    <property type="match status" value="1"/>
</dbReference>